<evidence type="ECO:0000259" key="2">
    <source>
        <dbReference type="Pfam" id="PF20597"/>
    </source>
</evidence>
<reference evidence="3" key="1">
    <citation type="journal article" date="2021" name="PeerJ">
        <title>Extensive microbial diversity within the chicken gut microbiome revealed by metagenomics and culture.</title>
        <authorList>
            <person name="Gilroy R."/>
            <person name="Ravi A."/>
            <person name="Getino M."/>
            <person name="Pursley I."/>
            <person name="Horton D.L."/>
            <person name="Alikhan N.F."/>
            <person name="Baker D."/>
            <person name="Gharbi K."/>
            <person name="Hall N."/>
            <person name="Watson M."/>
            <person name="Adriaenssens E.M."/>
            <person name="Foster-Nyarko E."/>
            <person name="Jarju S."/>
            <person name="Secka A."/>
            <person name="Antonio M."/>
            <person name="Oren A."/>
            <person name="Chaudhuri R.R."/>
            <person name="La Ragione R."/>
            <person name="Hildebrand F."/>
            <person name="Pallen M.J."/>
        </authorList>
    </citation>
    <scope>NUCLEOTIDE SEQUENCE</scope>
    <source>
        <strain evidence="3">CHK192-8294</strain>
    </source>
</reference>
<accession>A0A9D2MM31</accession>
<dbReference type="AlphaFoldDB" id="A0A9D2MM31"/>
<dbReference type="InterPro" id="IPR058705">
    <property type="entry name" value="A_ENA"/>
</dbReference>
<comment type="caution">
    <text evidence="3">The sequence shown here is derived from an EMBL/GenBank/DDBJ whole genome shotgun (WGS) entry which is preliminary data.</text>
</comment>
<dbReference type="EMBL" id="DWXO01000052">
    <property type="protein sequence ID" value="HJB80379.1"/>
    <property type="molecule type" value="Genomic_DNA"/>
</dbReference>
<dbReference type="Pfam" id="PF20597">
    <property type="entry name" value="pAdhesive_15"/>
    <property type="match status" value="1"/>
</dbReference>
<gene>
    <name evidence="3" type="ORF">H9712_05290</name>
</gene>
<evidence type="ECO:0000256" key="1">
    <source>
        <dbReference type="SAM" id="MobiDB-lite"/>
    </source>
</evidence>
<proteinExistence type="predicted"/>
<dbReference type="Pfam" id="PF26595">
    <property type="entry name" value="A_ENA"/>
    <property type="match status" value="1"/>
</dbReference>
<sequence length="386" mass="40449">MAINFGLANDYNVFVFGNLSLSNTDAEGRVAVGGNAVLSNYGVGAGITPLPPAGTDPSFVVGGAINVSGGSNASGNTVISPTSTVINYTMGNPNGALITGTPIDFSEAERYLKCASLFWNSLESNGTGNVTFGQLNLTGTDESLNIFRLNSANLYGSGLSLNQLNGINIIAPINSTILINVEGANILYGSYQIFRNGTAATRENARKILWNFPEALTWSNSTTAIYGSVLAPYAAAATTFSQINGNIIFDSYAGNAESHNELFEGELPEPLGCLVPVSTTTSSTTSTTTTTTSATSTTTAVPQPRSQAITDLFESVALQQAALSHILNAEGEKLQKILSFEDISTDTILQANKSVESMVDTVAGLEMILQQKLALFDDCLCDGDMP</sequence>
<dbReference type="NCBIfam" id="TIGR04215">
    <property type="entry name" value="choice_anch_A"/>
    <property type="match status" value="1"/>
</dbReference>
<evidence type="ECO:0000313" key="3">
    <source>
        <dbReference type="EMBL" id="HJB80379.1"/>
    </source>
</evidence>
<feature type="domain" description="Choice-of-anchor A" evidence="2">
    <location>
        <begin position="5"/>
        <end position="260"/>
    </location>
</feature>
<reference evidence="3" key="2">
    <citation type="submission" date="2021-04" db="EMBL/GenBank/DDBJ databases">
        <authorList>
            <person name="Gilroy R."/>
        </authorList>
    </citation>
    <scope>NUCLEOTIDE SEQUENCE</scope>
    <source>
        <strain evidence="3">CHK192-8294</strain>
    </source>
</reference>
<protein>
    <submittedName>
        <fullName evidence="3">Choice-of-anchor A family protein</fullName>
    </submittedName>
</protein>
<dbReference type="Proteomes" id="UP000823921">
    <property type="component" value="Unassembled WGS sequence"/>
</dbReference>
<dbReference type="InterPro" id="IPR026588">
    <property type="entry name" value="Choice_anch_A"/>
</dbReference>
<name>A0A9D2MM31_9FIRM</name>
<organism evidence="3 4">
    <name type="scientific">Candidatus Flavonifractor intestinigallinarum</name>
    <dbReference type="NCBI Taxonomy" id="2838586"/>
    <lineage>
        <taxon>Bacteria</taxon>
        <taxon>Bacillati</taxon>
        <taxon>Bacillota</taxon>
        <taxon>Clostridia</taxon>
        <taxon>Eubacteriales</taxon>
        <taxon>Oscillospiraceae</taxon>
        <taxon>Flavonifractor</taxon>
    </lineage>
</organism>
<evidence type="ECO:0000313" key="4">
    <source>
        <dbReference type="Proteomes" id="UP000823921"/>
    </source>
</evidence>
<feature type="region of interest" description="Disordered" evidence="1">
    <location>
        <begin position="278"/>
        <end position="298"/>
    </location>
</feature>